<organism evidence="1 2">
    <name type="scientific">Rhabditophanes sp. KR3021</name>
    <dbReference type="NCBI Taxonomy" id="114890"/>
    <lineage>
        <taxon>Eukaryota</taxon>
        <taxon>Metazoa</taxon>
        <taxon>Ecdysozoa</taxon>
        <taxon>Nematoda</taxon>
        <taxon>Chromadorea</taxon>
        <taxon>Rhabditida</taxon>
        <taxon>Tylenchina</taxon>
        <taxon>Panagrolaimomorpha</taxon>
        <taxon>Strongyloidoidea</taxon>
        <taxon>Alloionematidae</taxon>
        <taxon>Rhabditophanes</taxon>
    </lineage>
</organism>
<dbReference type="WBParaSite" id="RSKR_0000283800.1">
    <property type="protein sequence ID" value="RSKR_0000283800.1"/>
    <property type="gene ID" value="RSKR_0000283800"/>
</dbReference>
<proteinExistence type="predicted"/>
<dbReference type="Proteomes" id="UP000095286">
    <property type="component" value="Unplaced"/>
</dbReference>
<protein>
    <submittedName>
        <fullName evidence="2">Transmembrane protein</fullName>
    </submittedName>
</protein>
<name>A0AC35TPW6_9BILA</name>
<evidence type="ECO:0000313" key="2">
    <source>
        <dbReference type="WBParaSite" id="RSKR_0000283800.1"/>
    </source>
</evidence>
<evidence type="ECO:0000313" key="1">
    <source>
        <dbReference type="Proteomes" id="UP000095286"/>
    </source>
</evidence>
<accession>A0AC35TPW6</accession>
<sequence length="243" mass="27132">MGYQIPSAPAQEHATSTSLESGHMSEAPPPSYSQVAGNDEDRFYSSEPPPTYTELFGELGQVESPKGFFYFVVKVFRILLSTVLATVVLSILNLIPISMIIVASNHVDDCPVEKYIPWWMIIFGTIVLTRSVLQLVVRKVYGKNPDLRAGPDSRLWSLVFAGKLLNLALLVFYVMGVLWVLPALTRISFTAKEGTDLYCDRVTFIFATVVLAFITSMLLLLCCFMVCCCGCLCFMNSRNRTRQ</sequence>
<reference evidence="2" key="1">
    <citation type="submission" date="2016-11" db="UniProtKB">
        <authorList>
            <consortium name="WormBaseParasite"/>
        </authorList>
    </citation>
    <scope>IDENTIFICATION</scope>
    <source>
        <strain evidence="2">KR3021</strain>
    </source>
</reference>